<dbReference type="SUPFAM" id="SSF51197">
    <property type="entry name" value="Clavaminate synthase-like"/>
    <property type="match status" value="1"/>
</dbReference>
<name>A0A2K1QSH5_9PEZI</name>
<feature type="compositionally biased region" description="Low complexity" evidence="2">
    <location>
        <begin position="222"/>
        <end position="233"/>
    </location>
</feature>
<keyword evidence="6" id="KW-1185">Reference proteome</keyword>
<evidence type="ECO:0000256" key="2">
    <source>
        <dbReference type="SAM" id="MobiDB-lite"/>
    </source>
</evidence>
<gene>
    <name evidence="5" type="ORF">CAC42_4005</name>
</gene>
<evidence type="ECO:0000259" key="4">
    <source>
        <dbReference type="Pfam" id="PF21485"/>
    </source>
</evidence>
<dbReference type="InterPro" id="IPR048670">
    <property type="entry name" value="IF5A-like_N"/>
</dbReference>
<proteinExistence type="predicted"/>
<dbReference type="InterPro" id="IPR036987">
    <property type="entry name" value="SRA-YDG_sf"/>
</dbReference>
<dbReference type="GO" id="GO:0051747">
    <property type="term" value="F:cytosine C-5 DNA demethylase activity"/>
    <property type="evidence" value="ECO:0007669"/>
    <property type="project" value="TreeGrafter"/>
</dbReference>
<feature type="region of interest" description="Disordered" evidence="2">
    <location>
        <begin position="439"/>
        <end position="481"/>
    </location>
</feature>
<dbReference type="InParanoid" id="A0A2K1QSH5"/>
<dbReference type="InterPro" id="IPR037151">
    <property type="entry name" value="AlkB-like_sf"/>
</dbReference>
<feature type="binding site" evidence="1">
    <location>
        <position position="984"/>
    </location>
    <ligand>
        <name>2-oxoglutarate</name>
        <dbReference type="ChEBI" id="CHEBI:16810"/>
    </ligand>
</feature>
<feature type="binding site" evidence="1">
    <location>
        <position position="997"/>
    </location>
    <ligand>
        <name>2-oxoglutarate</name>
        <dbReference type="ChEBI" id="CHEBI:16810"/>
    </ligand>
</feature>
<dbReference type="Gene3D" id="2.30.30.30">
    <property type="match status" value="1"/>
</dbReference>
<feature type="region of interest" description="Disordered" evidence="2">
    <location>
        <begin position="1"/>
        <end position="166"/>
    </location>
</feature>
<evidence type="ECO:0000313" key="6">
    <source>
        <dbReference type="Proteomes" id="UP000243797"/>
    </source>
</evidence>
<reference evidence="5 6" key="1">
    <citation type="submission" date="2017-06" db="EMBL/GenBank/DDBJ databases">
        <title>Draft genome sequence of a variant of Elsinoe murrayae.</title>
        <authorList>
            <person name="Cheng Q."/>
        </authorList>
    </citation>
    <scope>NUCLEOTIDE SEQUENCE [LARGE SCALE GENOMIC DNA]</scope>
    <source>
        <strain evidence="5 6">CQ-2017a</strain>
    </source>
</reference>
<feature type="region of interest" description="Disordered" evidence="2">
    <location>
        <begin position="179"/>
        <end position="252"/>
    </location>
</feature>
<dbReference type="InterPro" id="IPR027450">
    <property type="entry name" value="AlkB-like"/>
</dbReference>
<evidence type="ECO:0000313" key="5">
    <source>
        <dbReference type="EMBL" id="PNS18046.1"/>
    </source>
</evidence>
<feature type="compositionally biased region" description="Basic and acidic residues" evidence="2">
    <location>
        <begin position="117"/>
        <end position="128"/>
    </location>
</feature>
<dbReference type="Proteomes" id="UP000243797">
    <property type="component" value="Unassembled WGS sequence"/>
</dbReference>
<dbReference type="EMBL" id="NKHZ01000047">
    <property type="protein sequence ID" value="PNS18046.1"/>
    <property type="molecule type" value="Genomic_DNA"/>
</dbReference>
<feature type="binding site" evidence="1">
    <location>
        <position position="993"/>
    </location>
    <ligand>
        <name>2-oxoglutarate</name>
        <dbReference type="ChEBI" id="CHEBI:16810"/>
    </ligand>
</feature>
<evidence type="ECO:0000256" key="1">
    <source>
        <dbReference type="PIRSR" id="PIRSR632852-1"/>
    </source>
</evidence>
<dbReference type="SUPFAM" id="SSF50104">
    <property type="entry name" value="Translation proteins SH3-like domain"/>
    <property type="match status" value="1"/>
</dbReference>
<dbReference type="Gene3D" id="2.60.120.590">
    <property type="entry name" value="Alpha-ketoglutarate-dependent dioxygenase AlkB-like"/>
    <property type="match status" value="1"/>
</dbReference>
<feature type="region of interest" description="Disordered" evidence="2">
    <location>
        <begin position="1046"/>
        <end position="1093"/>
    </location>
</feature>
<dbReference type="PANTHER" id="PTHR31573">
    <property type="entry name" value="ALPHA-KETOGLUTARATE-DEPENDENT DIOXYGENASE ALKB HOMOLOG 2"/>
    <property type="match status" value="1"/>
</dbReference>
<feature type="domain" description="Alpha-ketoglutarate-dependent dioxygenase AlkB-like" evidence="3">
    <location>
        <begin position="846"/>
        <end position="989"/>
    </location>
</feature>
<feature type="compositionally biased region" description="Polar residues" evidence="2">
    <location>
        <begin position="39"/>
        <end position="48"/>
    </location>
</feature>
<protein>
    <submittedName>
        <fullName evidence="5">Uncharacterized protein</fullName>
    </submittedName>
</protein>
<feature type="compositionally biased region" description="Polar residues" evidence="2">
    <location>
        <begin position="458"/>
        <end position="467"/>
    </location>
</feature>
<dbReference type="CDD" id="cd04469">
    <property type="entry name" value="S1_Hex1"/>
    <property type="match status" value="1"/>
</dbReference>
<feature type="compositionally biased region" description="Polar residues" evidence="2">
    <location>
        <begin position="134"/>
        <end position="157"/>
    </location>
</feature>
<dbReference type="Gene3D" id="2.40.50.140">
    <property type="entry name" value="Nucleic acid-binding proteins"/>
    <property type="match status" value="1"/>
</dbReference>
<feature type="binding site" evidence="1">
    <location>
        <position position="859"/>
    </location>
    <ligand>
        <name>2-oxoglutarate</name>
        <dbReference type="ChEBI" id="CHEBI:16810"/>
    </ligand>
</feature>
<comment type="caution">
    <text evidence="5">The sequence shown here is derived from an EMBL/GenBank/DDBJ whole genome shotgun (WGS) entry which is preliminary data.</text>
</comment>
<feature type="region of interest" description="Disordered" evidence="2">
    <location>
        <begin position="493"/>
        <end position="521"/>
    </location>
</feature>
<dbReference type="GO" id="GO:0035516">
    <property type="term" value="F:broad specificity oxidative DNA demethylase activity"/>
    <property type="evidence" value="ECO:0007669"/>
    <property type="project" value="TreeGrafter"/>
</dbReference>
<dbReference type="Pfam" id="PF21485">
    <property type="entry name" value="IF5A-like_N"/>
    <property type="match status" value="1"/>
</dbReference>
<dbReference type="SUPFAM" id="SSF50249">
    <property type="entry name" value="Nucleic acid-binding proteins"/>
    <property type="match status" value="1"/>
</dbReference>
<dbReference type="Gene3D" id="2.30.280.10">
    <property type="entry name" value="SRA-YDG"/>
    <property type="match status" value="1"/>
</dbReference>
<sequence length="1416" mass="159046">MAGESDDTTDLLTFSPYDGHVPISVVTPYKSTAIGDGTSDFSPLTPFSTYDPDPSPSRKAPKESSFTPEDARRFSTRPRRPVIRLGHELEQPRVPAKSAKRKPSNKPAPAKRPPKRSRIESSSREQRIIRIKIANSNFNTQNGEGSHDSGLQPSSTAPLDCRDDIHGAPQQDTIVVSSELSDPAQLPPDNASITSGLSPVPSPIVDEEQHTSSPIDNDKLDPGPAAKPPSGAGTIPSRPRTASPVTIKIPGPPSLDEALQTMLLCHSKRIMRKTPVAQKPVPRGQPLVWAPNRQTLCETILYFQSWQSACYISKGVLYSFMFDGNGSPRDLIDGDVIIARAGGGMSRDKVTGEMQQNKNQTENHQTQAVRAAIASQNPIVVFCGSENTDVPSRMPHRYQVLGWFKPTHVWAERGETHGKIWTNFKYRFEKLQTGEESWWLPQGEQHPDQVSGALAHPETSSNATSTVDRLVQGSPTPGHDTLVVTDIQEQRLKEDVQQQQEPAEESDKRTEDTQVFPYGEDGSVDAFPIVKDITQNPNADDMVHSANKEDLLNSKRKDSAMDASEWTTNKLPSIGDFDPPTTFTCSSCATPSEQVYLCGWMCLHSTCPNFWLLSSGNIPSEASLVYDPRFLKQCTPWTSETPPYSLRPALPSPSSRLGESVSFAMTRGMCCPDCGKCSSRSKWAGWFCECGFSHTPPHPVIPRTLVRDPWHPVSNLYAQCHDWADANLNTTVRFSHNYRVVTYEIPGLQGCSINHLVANRTVNEEPKGPDDMFETLQQVDCGLERRRFVTGKEEFMTAFSNNRGMPYKFVAKGESASFEGAPWPLTETRSRLNWASRLVLGQEKFGREEEFNELLTIGYFDGQNIKYHDDGEKGLGATVASLSLGYPADMWFRVKGKHWTGMTKGGQFVNTRPLPGTLEHEARTKAFEELNAAGTVNPARLREVAGDLDLQDNLRDRKPWLRLRLSHGDVVVMHGRQVQEYFEHQVDPLGTLRFALTCRTILPEHLQKDEMPEYEVLPDNGHYDGSGIVDLKSQSPSVVIFPSTYRSDAAQPDTKVDEQVNLSTQRPGREGHESRYESSAAYRKGQSGKTTRYEVDIEEERRRPGRREEDIRIYTEDRRAPRETRIEIEETREPRSRHIDAHIEVDRRSNPIDRLEHDYRARTVPLAGDWEDQSSPRSHIDIHTTQTTQNDHKRDDMGYYDEDGHYHSFRHGVARAADRILHPIHGGSHHHHHRHHDREEIVVEERDVTAPRRTEIRESVRYVDRGVPPNTVTIPCHHIRIGDLVMLQGRPCQVIRVSTSQHTGQHRYLGVDLFTKQLHEESSFVSHPSPSVVVQNMLGPVFKQYRILDIGRDGRIVAMTETGDVKQALPVLDQSGLLNRIEDSFNNGRGSVRVLVINDEGRELVVDYKIVHGSRL</sequence>
<dbReference type="InterPro" id="IPR012340">
    <property type="entry name" value="NA-bd_OB-fold"/>
</dbReference>
<accession>A0A2K1QSH5</accession>
<dbReference type="PANTHER" id="PTHR31573:SF4">
    <property type="entry name" value="FE2OG DIOXYGENASE DOMAIN-CONTAINING PROTEIN"/>
    <property type="match status" value="1"/>
</dbReference>
<dbReference type="STRING" id="2082308.A0A2K1QSH5"/>
<dbReference type="InterPro" id="IPR008991">
    <property type="entry name" value="Translation_prot_SH3-like_sf"/>
</dbReference>
<dbReference type="GO" id="GO:0008198">
    <property type="term" value="F:ferrous iron binding"/>
    <property type="evidence" value="ECO:0007669"/>
    <property type="project" value="TreeGrafter"/>
</dbReference>
<dbReference type="InterPro" id="IPR032852">
    <property type="entry name" value="ALKBH2"/>
</dbReference>
<dbReference type="Pfam" id="PF13532">
    <property type="entry name" value="2OG-FeII_Oxy_2"/>
    <property type="match status" value="1"/>
</dbReference>
<dbReference type="OrthoDB" id="2163491at2759"/>
<feature type="compositionally biased region" description="Basic and acidic residues" evidence="2">
    <location>
        <begin position="1067"/>
        <end position="1076"/>
    </location>
</feature>
<dbReference type="GO" id="GO:0006307">
    <property type="term" value="P:DNA alkylation repair"/>
    <property type="evidence" value="ECO:0007669"/>
    <property type="project" value="TreeGrafter"/>
</dbReference>
<feature type="domain" description="Translation initiation factor 5A-like N-terminal" evidence="4">
    <location>
        <begin position="1270"/>
        <end position="1324"/>
    </location>
</feature>
<evidence type="ECO:0000259" key="3">
    <source>
        <dbReference type="Pfam" id="PF13532"/>
    </source>
</evidence>
<feature type="binding site" evidence="1">
    <location>
        <position position="999"/>
    </location>
    <ligand>
        <name>2-oxoglutarate</name>
        <dbReference type="ChEBI" id="CHEBI:16810"/>
    </ligand>
</feature>
<dbReference type="InterPro" id="IPR037318">
    <property type="entry name" value="Hex1_S1"/>
</dbReference>
<dbReference type="InterPro" id="IPR014722">
    <property type="entry name" value="Rib_uL2_dom2"/>
</dbReference>
<organism evidence="5 6">
    <name type="scientific">Sphaceloma murrayae</name>
    <dbReference type="NCBI Taxonomy" id="2082308"/>
    <lineage>
        <taxon>Eukaryota</taxon>
        <taxon>Fungi</taxon>
        <taxon>Dikarya</taxon>
        <taxon>Ascomycota</taxon>
        <taxon>Pezizomycotina</taxon>
        <taxon>Dothideomycetes</taxon>
        <taxon>Dothideomycetidae</taxon>
        <taxon>Myriangiales</taxon>
        <taxon>Elsinoaceae</taxon>
        <taxon>Sphaceloma</taxon>
    </lineage>
</organism>
<feature type="binding site" evidence="1">
    <location>
        <position position="868"/>
    </location>
    <ligand>
        <name>2-oxoglutarate</name>
        <dbReference type="ChEBI" id="CHEBI:16810"/>
    </ligand>
</feature>